<proteinExistence type="predicted"/>
<protein>
    <submittedName>
        <fullName evidence="2">Uncharacterized protein</fullName>
    </submittedName>
</protein>
<gene>
    <name evidence="3" type="ORF">LCGC14_1438510</name>
    <name evidence="2" type="ORF">LCGC14_1605660</name>
    <name evidence="1" type="ORF">LCGC14_1731440</name>
</gene>
<dbReference type="EMBL" id="LAZR01009775">
    <property type="protein sequence ID" value="KKM70658.1"/>
    <property type="molecule type" value="Genomic_DNA"/>
</dbReference>
<reference evidence="2" key="1">
    <citation type="journal article" date="2015" name="Nature">
        <title>Complex archaea that bridge the gap between prokaryotes and eukaryotes.</title>
        <authorList>
            <person name="Spang A."/>
            <person name="Saw J.H."/>
            <person name="Jorgensen S.L."/>
            <person name="Zaremba-Niedzwiedzka K."/>
            <person name="Martijn J."/>
            <person name="Lind A.E."/>
            <person name="van Eijk R."/>
            <person name="Schleper C."/>
            <person name="Guy L."/>
            <person name="Ettema T.J."/>
        </authorList>
    </citation>
    <scope>NUCLEOTIDE SEQUENCE</scope>
</reference>
<organism evidence="2">
    <name type="scientific">marine sediment metagenome</name>
    <dbReference type="NCBI Taxonomy" id="412755"/>
    <lineage>
        <taxon>unclassified sequences</taxon>
        <taxon>metagenomes</taxon>
        <taxon>ecological metagenomes</taxon>
    </lineage>
</organism>
<evidence type="ECO:0000313" key="3">
    <source>
        <dbReference type="EMBL" id="KKM70658.1"/>
    </source>
</evidence>
<dbReference type="AlphaFoldDB" id="A0A0F9I9U3"/>
<name>A0A0F9I9U3_9ZZZZ</name>
<comment type="caution">
    <text evidence="2">The sequence shown here is derived from an EMBL/GenBank/DDBJ whole genome shotgun (WGS) entry which is preliminary data.</text>
</comment>
<dbReference type="EMBL" id="LAZR01015715">
    <property type="protein sequence ID" value="KKM07686.1"/>
    <property type="molecule type" value="Genomic_DNA"/>
</dbReference>
<evidence type="ECO:0000313" key="2">
    <source>
        <dbReference type="EMBL" id="KKM24381.1"/>
    </source>
</evidence>
<accession>A0A0F9I9U3</accession>
<evidence type="ECO:0000313" key="1">
    <source>
        <dbReference type="EMBL" id="KKM07686.1"/>
    </source>
</evidence>
<dbReference type="EMBL" id="LAZR01012936">
    <property type="protein sequence ID" value="KKM24381.1"/>
    <property type="molecule type" value="Genomic_DNA"/>
</dbReference>
<sequence length="305" mass="33607">MYDGTGMKRMLREALLESPNTSFLLDHVSYQFLWEAASNWLFRTNSLRASETITTVANQAEYTLAPDHLDIYPDDNGDKFIQYNNGSVSSFPRWKPYSEILHRATNPSVAIPGRFTVIDHPTLADIITGTATAVGTSSRGLATLSDSGGGFSGNVSVGDVVHNTTQTFFGIVISVTSDTALVTAMFTNTASNQSWADTNAYTIIPQARLRLILSPPPTTASHTLTINYISRPAPVFSADHRYRIQSQYISEIIRDAKALYEFRGGDYEIGTADKQLSDRGITIGNIRYDKTFGRKGFKVGLRGLR</sequence>